<evidence type="ECO:0000256" key="1">
    <source>
        <dbReference type="SAM" id="SignalP"/>
    </source>
</evidence>
<evidence type="ECO:0000313" key="3">
    <source>
        <dbReference type="Proteomes" id="UP000829364"/>
    </source>
</evidence>
<dbReference type="EMBL" id="CP086359">
    <property type="protein sequence ID" value="UNI21221.1"/>
    <property type="molecule type" value="Genomic_DNA"/>
</dbReference>
<gene>
    <name evidence="2" type="ORF">JDV02_007231</name>
</gene>
<feature type="signal peptide" evidence="1">
    <location>
        <begin position="1"/>
        <end position="17"/>
    </location>
</feature>
<dbReference type="AlphaFoldDB" id="A0A9Q8QLA5"/>
<proteinExistence type="predicted"/>
<protein>
    <submittedName>
        <fullName evidence="2">Uncharacterized protein</fullName>
    </submittedName>
</protein>
<keyword evidence="1" id="KW-0732">Signal</keyword>
<dbReference type="GeneID" id="72069179"/>
<keyword evidence="3" id="KW-1185">Reference proteome</keyword>
<evidence type="ECO:0000313" key="2">
    <source>
        <dbReference type="EMBL" id="UNI21221.1"/>
    </source>
</evidence>
<name>A0A9Q8QLA5_9HYPO</name>
<dbReference type="Proteomes" id="UP000829364">
    <property type="component" value="Chromosome 6"/>
</dbReference>
<dbReference type="RefSeq" id="XP_047844702.1">
    <property type="nucleotide sequence ID" value="XM_047988704.1"/>
</dbReference>
<accession>A0A9Q8QLA5</accession>
<feature type="chain" id="PRO_5040200287" evidence="1">
    <location>
        <begin position="18"/>
        <end position="110"/>
    </location>
</feature>
<sequence length="110" mass="12277">MNPVAALLVALAAAVSASPTLAERARDKCPQVIEDACFERAEKCQEEKGDFSCPFVAAEFCPCFDTYKICMVRVFPIRGIDARLLRLHAMLAHNLMPLFVEELQVLLLTY</sequence>
<organism evidence="2 3">
    <name type="scientific">Purpureocillium takamizusanense</name>
    <dbReference type="NCBI Taxonomy" id="2060973"/>
    <lineage>
        <taxon>Eukaryota</taxon>
        <taxon>Fungi</taxon>
        <taxon>Dikarya</taxon>
        <taxon>Ascomycota</taxon>
        <taxon>Pezizomycotina</taxon>
        <taxon>Sordariomycetes</taxon>
        <taxon>Hypocreomycetidae</taxon>
        <taxon>Hypocreales</taxon>
        <taxon>Ophiocordycipitaceae</taxon>
        <taxon>Purpureocillium</taxon>
    </lineage>
</organism>
<reference evidence="2" key="1">
    <citation type="submission" date="2021-11" db="EMBL/GenBank/DDBJ databases">
        <title>Purpureocillium_takamizusanense_genome.</title>
        <authorList>
            <person name="Nguyen N.-H."/>
        </authorList>
    </citation>
    <scope>NUCLEOTIDE SEQUENCE</scope>
    <source>
        <strain evidence="2">PT3</strain>
    </source>
</reference>